<dbReference type="SMART" id="SM00530">
    <property type="entry name" value="HTH_XRE"/>
    <property type="match status" value="1"/>
</dbReference>
<keyword evidence="3" id="KW-1185">Reference proteome</keyword>
<organism evidence="2 3">
    <name type="scientific">Candidatus Rhodoblastus alkanivorans</name>
    <dbReference type="NCBI Taxonomy" id="2954117"/>
    <lineage>
        <taxon>Bacteria</taxon>
        <taxon>Pseudomonadati</taxon>
        <taxon>Pseudomonadota</taxon>
        <taxon>Alphaproteobacteria</taxon>
        <taxon>Hyphomicrobiales</taxon>
        <taxon>Rhodoblastaceae</taxon>
        <taxon>Rhodoblastus</taxon>
    </lineage>
</organism>
<dbReference type="Gene3D" id="1.10.260.40">
    <property type="entry name" value="lambda repressor-like DNA-binding domains"/>
    <property type="match status" value="1"/>
</dbReference>
<gene>
    <name evidence="2" type="ORF">K2U94_10590</name>
</gene>
<dbReference type="PROSITE" id="PS50943">
    <property type="entry name" value="HTH_CROC1"/>
    <property type="match status" value="1"/>
</dbReference>
<accession>A0ABS9Z706</accession>
<dbReference type="CDD" id="cd00093">
    <property type="entry name" value="HTH_XRE"/>
    <property type="match status" value="1"/>
</dbReference>
<reference evidence="2" key="1">
    <citation type="journal article" date="2022" name="ISME J.">
        <title>Identification of active gaseous-alkane degraders at natural gas seeps.</title>
        <authorList>
            <person name="Farhan Ul Haque M."/>
            <person name="Hernandez M."/>
            <person name="Crombie A.T."/>
            <person name="Murrell J.C."/>
        </authorList>
    </citation>
    <scope>NUCLEOTIDE SEQUENCE</scope>
    <source>
        <strain evidence="2">PC2</strain>
    </source>
</reference>
<evidence type="ECO:0000259" key="1">
    <source>
        <dbReference type="PROSITE" id="PS50943"/>
    </source>
</evidence>
<evidence type="ECO:0000313" key="3">
    <source>
        <dbReference type="Proteomes" id="UP001139104"/>
    </source>
</evidence>
<name>A0ABS9Z706_9HYPH</name>
<dbReference type="InterPro" id="IPR001387">
    <property type="entry name" value="Cro/C1-type_HTH"/>
</dbReference>
<sequence>MASDYDDARLAEALRAVIKKKRVSMKLISEKLGISYRTVQNYINGENRIPADFFLRLAHLLRIDADYFIYGDFRPHHSDLYDAVCGSLIELGLMPSLGPETPQHEREKALTLAARMTADLEARYDRFRAEGAFGPFVSHLSFGRRETKTG</sequence>
<proteinExistence type="predicted"/>
<dbReference type="RefSeq" id="WP_243067172.1">
    <property type="nucleotide sequence ID" value="NZ_JAIVFK010000048.1"/>
</dbReference>
<dbReference type="Pfam" id="PF01381">
    <property type="entry name" value="HTH_3"/>
    <property type="match status" value="1"/>
</dbReference>
<dbReference type="Proteomes" id="UP001139104">
    <property type="component" value="Unassembled WGS sequence"/>
</dbReference>
<dbReference type="SUPFAM" id="SSF47413">
    <property type="entry name" value="lambda repressor-like DNA-binding domains"/>
    <property type="match status" value="1"/>
</dbReference>
<feature type="domain" description="HTH cro/C1-type" evidence="1">
    <location>
        <begin position="14"/>
        <end position="68"/>
    </location>
</feature>
<protein>
    <submittedName>
        <fullName evidence="2">Helix-turn-helix domain-containing protein</fullName>
    </submittedName>
</protein>
<dbReference type="EMBL" id="JAIVFP010000001">
    <property type="protein sequence ID" value="MCI4683210.1"/>
    <property type="molecule type" value="Genomic_DNA"/>
</dbReference>
<dbReference type="InterPro" id="IPR010982">
    <property type="entry name" value="Lambda_DNA-bd_dom_sf"/>
</dbReference>
<comment type="caution">
    <text evidence="2">The sequence shown here is derived from an EMBL/GenBank/DDBJ whole genome shotgun (WGS) entry which is preliminary data.</text>
</comment>
<evidence type="ECO:0000313" key="2">
    <source>
        <dbReference type="EMBL" id="MCI4683210.1"/>
    </source>
</evidence>